<organism evidence="2 3">
    <name type="scientific">Anaeromicropila populeti</name>
    <dbReference type="NCBI Taxonomy" id="37658"/>
    <lineage>
        <taxon>Bacteria</taxon>
        <taxon>Bacillati</taxon>
        <taxon>Bacillota</taxon>
        <taxon>Clostridia</taxon>
        <taxon>Lachnospirales</taxon>
        <taxon>Lachnospiraceae</taxon>
        <taxon>Anaeromicropila</taxon>
    </lineage>
</organism>
<dbReference type="RefSeq" id="WP_177214788.1">
    <property type="nucleotide sequence ID" value="NZ_FOYZ01000020.1"/>
</dbReference>
<name>A0A1I6LR02_9FIRM</name>
<dbReference type="InterPro" id="IPR025463">
    <property type="entry name" value="DUF4314"/>
</dbReference>
<reference evidence="2 3" key="1">
    <citation type="submission" date="2016-10" db="EMBL/GenBank/DDBJ databases">
        <authorList>
            <person name="de Groot N.N."/>
        </authorList>
    </citation>
    <scope>NUCLEOTIDE SEQUENCE [LARGE SCALE GENOMIC DNA]</scope>
    <source>
        <strain evidence="2 3">743A</strain>
    </source>
</reference>
<sequence length="75" mass="8435">MFKVSKRIVKKIKADYPSGTRVELISMDDPYVKIPEGTKGTVVSVDDVGTIHVHWDTGHKLGIVYGEDMCRKVMQ</sequence>
<evidence type="ECO:0000259" key="1">
    <source>
        <dbReference type="Pfam" id="PF14192"/>
    </source>
</evidence>
<feature type="domain" description="DUF4314" evidence="1">
    <location>
        <begin position="6"/>
        <end position="73"/>
    </location>
</feature>
<dbReference type="Pfam" id="PF14192">
    <property type="entry name" value="DUF4314"/>
    <property type="match status" value="1"/>
</dbReference>
<dbReference type="EMBL" id="FOYZ01000020">
    <property type="protein sequence ID" value="SFS05896.1"/>
    <property type="molecule type" value="Genomic_DNA"/>
</dbReference>
<evidence type="ECO:0000313" key="2">
    <source>
        <dbReference type="EMBL" id="SFS05896.1"/>
    </source>
</evidence>
<dbReference type="Proteomes" id="UP000199659">
    <property type="component" value="Unassembled WGS sequence"/>
</dbReference>
<protein>
    <recommendedName>
        <fullName evidence="1">DUF4314 domain-containing protein</fullName>
    </recommendedName>
</protein>
<dbReference type="AlphaFoldDB" id="A0A1I6LR02"/>
<gene>
    <name evidence="2" type="ORF">SAMN05661086_03494</name>
</gene>
<accession>A0A1I6LR02</accession>
<keyword evidence="3" id="KW-1185">Reference proteome</keyword>
<evidence type="ECO:0000313" key="3">
    <source>
        <dbReference type="Proteomes" id="UP000199659"/>
    </source>
</evidence>
<proteinExistence type="predicted"/>
<dbReference type="STRING" id="37658.SAMN05661086_03494"/>